<protein>
    <submittedName>
        <fullName evidence="2">Uncharacterized protein</fullName>
    </submittedName>
</protein>
<feature type="compositionally biased region" description="Low complexity" evidence="1">
    <location>
        <begin position="7"/>
        <end position="16"/>
    </location>
</feature>
<dbReference type="HOGENOM" id="CLU_2554866_0_0_11"/>
<dbReference type="EMBL" id="CP002040">
    <property type="protein sequence ID" value="ADH67249.1"/>
    <property type="molecule type" value="Genomic_DNA"/>
</dbReference>
<reference evidence="2 3" key="1">
    <citation type="journal article" date="2010" name="Stand. Genomic Sci.">
        <title>Complete genome sequence of Nocardiopsis dassonvillei type strain (IMRU 509).</title>
        <authorList>
            <person name="Sun H."/>
            <person name="Lapidus A."/>
            <person name="Nolan M."/>
            <person name="Lucas S."/>
            <person name="Del Rio T.G."/>
            <person name="Tice H."/>
            <person name="Cheng J.F."/>
            <person name="Tapia R."/>
            <person name="Han C."/>
            <person name="Goodwin L."/>
            <person name="Pitluck S."/>
            <person name="Pagani I."/>
            <person name="Ivanova N."/>
            <person name="Mavromatis K."/>
            <person name="Mikhailova N."/>
            <person name="Pati A."/>
            <person name="Chen A."/>
            <person name="Palaniappan K."/>
            <person name="Land M."/>
            <person name="Hauser L."/>
            <person name="Chang Y.J."/>
            <person name="Jeffries C.D."/>
            <person name="Djao O.D."/>
            <person name="Rohde M."/>
            <person name="Sikorski J."/>
            <person name="Goker M."/>
            <person name="Woyke T."/>
            <person name="Bristow J."/>
            <person name="Eisen J.A."/>
            <person name="Markowitz V."/>
            <person name="Hugenholtz P."/>
            <person name="Kyrpides N.C."/>
            <person name="Klenk H.P."/>
        </authorList>
    </citation>
    <scope>NUCLEOTIDE SEQUENCE [LARGE SCALE GENOMIC DNA]</scope>
    <source>
        <strain evidence="3">ATCC 23218 / DSM 43111 / CIP 107115 / JCM 7437 / KCTC 9190 / NBRC 14626 / NCTC 10488 / NRRL B-5397 / IMRU 509</strain>
    </source>
</reference>
<evidence type="ECO:0000313" key="3">
    <source>
        <dbReference type="Proteomes" id="UP000002219"/>
    </source>
</evidence>
<dbReference type="AlphaFoldDB" id="D7B5I2"/>
<keyword evidence="3" id="KW-1185">Reference proteome</keyword>
<evidence type="ECO:0000313" key="2">
    <source>
        <dbReference type="EMBL" id="ADH67249.1"/>
    </source>
</evidence>
<gene>
    <name evidence="2" type="ordered locus">Ndas_1821</name>
</gene>
<feature type="region of interest" description="Disordered" evidence="1">
    <location>
        <begin position="58"/>
        <end position="82"/>
    </location>
</feature>
<dbReference type="KEGG" id="nda:Ndas_1821"/>
<proteinExistence type="predicted"/>
<feature type="region of interest" description="Disordered" evidence="1">
    <location>
        <begin position="1"/>
        <end position="25"/>
    </location>
</feature>
<sequence>MRTGVGLPRRLLPLPRTRADRPAGRRMAVREGIGGPLTGMLTGLTEAPEPHRLVDGAEGFPPPCYHRRRRDNPVGCGTRSGR</sequence>
<dbReference type="RefSeq" id="WP_013152856.1">
    <property type="nucleotide sequence ID" value="NC_014210.1"/>
</dbReference>
<organism evidence="2 3">
    <name type="scientific">Nocardiopsis dassonvillei (strain ATCC 23218 / DSM 43111 / CIP 107115 / JCM 7437 / KCTC 9190 / NBRC 14626 / NCTC 10488 / NRRL B-5397 / IMRU 509)</name>
    <name type="common">Actinomadura dassonvillei</name>
    <dbReference type="NCBI Taxonomy" id="446468"/>
    <lineage>
        <taxon>Bacteria</taxon>
        <taxon>Bacillati</taxon>
        <taxon>Actinomycetota</taxon>
        <taxon>Actinomycetes</taxon>
        <taxon>Streptosporangiales</taxon>
        <taxon>Nocardiopsidaceae</taxon>
        <taxon>Nocardiopsis</taxon>
    </lineage>
</organism>
<accession>D7B5I2</accession>
<dbReference type="Proteomes" id="UP000002219">
    <property type="component" value="Chromosome 1"/>
</dbReference>
<dbReference type="GeneID" id="91484419"/>
<evidence type="ECO:0000256" key="1">
    <source>
        <dbReference type="SAM" id="MobiDB-lite"/>
    </source>
</evidence>
<name>D7B5I2_NOCDD</name>
<dbReference type="STRING" id="446468.Ndas_1821"/>